<dbReference type="InterPro" id="IPR036890">
    <property type="entry name" value="HATPase_C_sf"/>
</dbReference>
<evidence type="ECO:0000256" key="1">
    <source>
        <dbReference type="ARBA" id="ARBA00000085"/>
    </source>
</evidence>
<dbReference type="EMBL" id="CP092109">
    <property type="protein sequence ID" value="UWZ80615.1"/>
    <property type="molecule type" value="Genomic_DNA"/>
</dbReference>
<evidence type="ECO:0000256" key="2">
    <source>
        <dbReference type="ARBA" id="ARBA00012438"/>
    </source>
</evidence>
<feature type="coiled-coil region" evidence="6">
    <location>
        <begin position="75"/>
        <end position="109"/>
    </location>
</feature>
<evidence type="ECO:0000256" key="6">
    <source>
        <dbReference type="SAM" id="Coils"/>
    </source>
</evidence>
<dbReference type="RefSeq" id="WP_260748973.1">
    <property type="nucleotide sequence ID" value="NZ_CP092109.1"/>
</dbReference>
<comment type="catalytic activity">
    <reaction evidence="1">
        <text>ATP + protein L-histidine = ADP + protein N-phospho-L-histidine.</text>
        <dbReference type="EC" id="2.7.13.3"/>
    </reaction>
</comment>
<evidence type="ECO:0000313" key="10">
    <source>
        <dbReference type="Proteomes" id="UP001060414"/>
    </source>
</evidence>
<evidence type="ECO:0000259" key="8">
    <source>
        <dbReference type="PROSITE" id="PS50109"/>
    </source>
</evidence>
<keyword evidence="9" id="KW-0067">ATP-binding</keyword>
<evidence type="ECO:0000256" key="7">
    <source>
        <dbReference type="SAM" id="Phobius"/>
    </source>
</evidence>
<keyword evidence="9" id="KW-0547">Nucleotide-binding</keyword>
<reference evidence="9" key="1">
    <citation type="journal article" date="2022" name="Environ. Microbiol.">
        <title>Geoalkalibacter halelectricus SAP #1 sp. nov. possessing extracellular electron transfer and mineral#reducing capabilities from a haloalkaline environment.</title>
        <authorList>
            <person name="Yadav S."/>
            <person name="Singh R."/>
            <person name="Sundharam S.S."/>
            <person name="Chaudhary S."/>
            <person name="Krishnamurthi S."/>
            <person name="Patil S.A."/>
        </authorList>
    </citation>
    <scope>NUCLEOTIDE SEQUENCE</scope>
    <source>
        <strain evidence="9">SAP-1</strain>
    </source>
</reference>
<dbReference type="InterPro" id="IPR036097">
    <property type="entry name" value="HisK_dim/P_sf"/>
</dbReference>
<dbReference type="InterPro" id="IPR004358">
    <property type="entry name" value="Sig_transdc_His_kin-like_C"/>
</dbReference>
<dbReference type="InterPro" id="IPR005467">
    <property type="entry name" value="His_kinase_dom"/>
</dbReference>
<evidence type="ECO:0000256" key="4">
    <source>
        <dbReference type="ARBA" id="ARBA00022679"/>
    </source>
</evidence>
<accession>A0ABY5ZRX9</accession>
<dbReference type="PROSITE" id="PS50109">
    <property type="entry name" value="HIS_KIN"/>
    <property type="match status" value="1"/>
</dbReference>
<dbReference type="CDD" id="cd00082">
    <property type="entry name" value="HisKA"/>
    <property type="match status" value="1"/>
</dbReference>
<dbReference type="InterPro" id="IPR050351">
    <property type="entry name" value="BphY/WalK/GraS-like"/>
</dbReference>
<dbReference type="InterPro" id="IPR003594">
    <property type="entry name" value="HATPase_dom"/>
</dbReference>
<dbReference type="Gene3D" id="3.30.565.10">
    <property type="entry name" value="Histidine kinase-like ATPase, C-terminal domain"/>
    <property type="match status" value="1"/>
</dbReference>
<feature type="transmembrane region" description="Helical" evidence="7">
    <location>
        <begin position="15"/>
        <end position="34"/>
    </location>
</feature>
<feature type="transmembrane region" description="Helical" evidence="7">
    <location>
        <begin position="54"/>
        <end position="75"/>
    </location>
</feature>
<dbReference type="PANTHER" id="PTHR42878:SF15">
    <property type="entry name" value="BACTERIOPHYTOCHROME"/>
    <property type="match status" value="1"/>
</dbReference>
<dbReference type="GO" id="GO:0005524">
    <property type="term" value="F:ATP binding"/>
    <property type="evidence" value="ECO:0007669"/>
    <property type="project" value="UniProtKB-KW"/>
</dbReference>
<dbReference type="SMART" id="SM00388">
    <property type="entry name" value="HisKA"/>
    <property type="match status" value="1"/>
</dbReference>
<sequence length="330" mass="37159">MSEGTRNASAQPARIALRIAFIYLALSALWIYFSDRILALLFDDLARLTLWQTAKGWGFVLLSGALIFFLVRGALRDAYLAHRQVRRLNEELEQRVAERTAQLQAANQELKAFSYSVSHDLKAPLRGIEGYSRLLEEECPDRLSSEGRRFVANIREGVSRMDRLIEDLLAYAHMEQRMLHAAAIDVEALVREVAADREKQVALRGGQLCIEVCGIRARADHEGLAIVLRNLLDNALKFSDENRPVRIEVGGRIEGEKALLWIRDNGIGFDAKFRDRIFDIFQRLHLAEDYPGTGIGLALVRRAMQRMGGRVWAEAAEGVGAVFYLELPAA</sequence>
<evidence type="ECO:0000256" key="5">
    <source>
        <dbReference type="ARBA" id="ARBA00022777"/>
    </source>
</evidence>
<feature type="domain" description="Histidine kinase" evidence="8">
    <location>
        <begin position="116"/>
        <end position="330"/>
    </location>
</feature>
<dbReference type="SMART" id="SM00387">
    <property type="entry name" value="HATPase_c"/>
    <property type="match status" value="1"/>
</dbReference>
<dbReference type="PANTHER" id="PTHR42878">
    <property type="entry name" value="TWO-COMPONENT HISTIDINE KINASE"/>
    <property type="match status" value="1"/>
</dbReference>
<keyword evidence="3" id="KW-0597">Phosphoprotein</keyword>
<name>A0ABY5ZRX9_9BACT</name>
<organism evidence="9 10">
    <name type="scientific">Geoalkalibacter halelectricus</name>
    <dbReference type="NCBI Taxonomy" id="2847045"/>
    <lineage>
        <taxon>Bacteria</taxon>
        <taxon>Pseudomonadati</taxon>
        <taxon>Thermodesulfobacteriota</taxon>
        <taxon>Desulfuromonadia</taxon>
        <taxon>Desulfuromonadales</taxon>
        <taxon>Geoalkalibacteraceae</taxon>
        <taxon>Geoalkalibacter</taxon>
    </lineage>
</organism>
<protein>
    <recommendedName>
        <fullName evidence="2">histidine kinase</fullName>
        <ecNumber evidence="2">2.7.13.3</ecNumber>
    </recommendedName>
</protein>
<keyword evidence="10" id="KW-1185">Reference proteome</keyword>
<proteinExistence type="predicted"/>
<dbReference type="Pfam" id="PF00512">
    <property type="entry name" value="HisKA"/>
    <property type="match status" value="1"/>
</dbReference>
<gene>
    <name evidence="9" type="ORF">L9S41_04255</name>
</gene>
<evidence type="ECO:0000256" key="3">
    <source>
        <dbReference type="ARBA" id="ARBA00022553"/>
    </source>
</evidence>
<dbReference type="SUPFAM" id="SSF55874">
    <property type="entry name" value="ATPase domain of HSP90 chaperone/DNA topoisomerase II/histidine kinase"/>
    <property type="match status" value="1"/>
</dbReference>
<keyword evidence="7" id="KW-0472">Membrane</keyword>
<dbReference type="Pfam" id="PF02518">
    <property type="entry name" value="HATPase_c"/>
    <property type="match status" value="1"/>
</dbReference>
<keyword evidence="7" id="KW-0812">Transmembrane</keyword>
<keyword evidence="5" id="KW-0418">Kinase</keyword>
<dbReference type="EC" id="2.7.13.3" evidence="2"/>
<keyword evidence="6" id="KW-0175">Coiled coil</keyword>
<keyword evidence="4" id="KW-0808">Transferase</keyword>
<keyword evidence="7" id="KW-1133">Transmembrane helix</keyword>
<dbReference type="Proteomes" id="UP001060414">
    <property type="component" value="Chromosome"/>
</dbReference>
<evidence type="ECO:0000313" key="9">
    <source>
        <dbReference type="EMBL" id="UWZ80615.1"/>
    </source>
</evidence>
<dbReference type="Gene3D" id="1.10.287.130">
    <property type="match status" value="1"/>
</dbReference>
<dbReference type="PRINTS" id="PR00344">
    <property type="entry name" value="BCTRLSENSOR"/>
</dbReference>
<dbReference type="SUPFAM" id="SSF47384">
    <property type="entry name" value="Homodimeric domain of signal transducing histidine kinase"/>
    <property type="match status" value="1"/>
</dbReference>
<dbReference type="InterPro" id="IPR003661">
    <property type="entry name" value="HisK_dim/P_dom"/>
</dbReference>